<feature type="transmembrane region" description="Helical" evidence="1">
    <location>
        <begin position="7"/>
        <end position="29"/>
    </location>
</feature>
<keyword evidence="1" id="KW-1133">Transmembrane helix</keyword>
<name>A0A371AT19_9FIRM</name>
<evidence type="ECO:0000256" key="1">
    <source>
        <dbReference type="SAM" id="Phobius"/>
    </source>
</evidence>
<evidence type="ECO:0000313" key="3">
    <source>
        <dbReference type="Proteomes" id="UP000255036"/>
    </source>
</evidence>
<sequence length="342" mass="40167">MHSIKKILLRLIIVFLFVLILESGLRFIYEPNEDYSQYRKIELEENKGEIEMVFCGTSRTMKDYNPQIFDKKLNTNSFNLGTGQQPISITYYYLKEIIEKNPIEVVFLEVSPTTLCKDSDRANDTPAKLSVYDRLFNWKTKIISFFDIFPVSEYEEAILYSTNIESLFDFEFIKSNVNSKLSNRYEDGLKGVDTKSYKGKGHVSGRSVYKGAEIGSKYIEKKSWEGKRIQKKNVKFLNKIIQMCLREGIEINLVTVPVNPKLQAELSGLDEMNNYYLDIASHYSIDYYNFYNYRKKDNVFLIEYFSDFIHMNEKGTEIFSNYLIDIYLKSKCGEELEKFFVL</sequence>
<accession>A0A371AT19</accession>
<evidence type="ECO:0000313" key="2">
    <source>
        <dbReference type="EMBL" id="RDU22699.1"/>
    </source>
</evidence>
<keyword evidence="1" id="KW-0812">Transmembrane</keyword>
<keyword evidence="1" id="KW-0472">Membrane</keyword>
<dbReference type="OrthoDB" id="9796702at2"/>
<dbReference type="Proteomes" id="UP000255036">
    <property type="component" value="Unassembled WGS sequence"/>
</dbReference>
<protein>
    <submittedName>
        <fullName evidence="2">SGNH/GDSL hydrolase family protein</fullName>
    </submittedName>
</protein>
<keyword evidence="3" id="KW-1185">Reference proteome</keyword>
<dbReference type="RefSeq" id="WP_115482633.1">
    <property type="nucleotide sequence ID" value="NZ_QRCT01000048.1"/>
</dbReference>
<gene>
    <name evidence="2" type="ORF">DWV06_13075</name>
</gene>
<dbReference type="EMBL" id="QRCT01000048">
    <property type="protein sequence ID" value="RDU22699.1"/>
    <property type="molecule type" value="Genomic_DNA"/>
</dbReference>
<organism evidence="2 3">
    <name type="scientific">Anaerosacchariphilus polymeriproducens</name>
    <dbReference type="NCBI Taxonomy" id="1812858"/>
    <lineage>
        <taxon>Bacteria</taxon>
        <taxon>Bacillati</taxon>
        <taxon>Bacillota</taxon>
        <taxon>Clostridia</taxon>
        <taxon>Lachnospirales</taxon>
        <taxon>Lachnospiraceae</taxon>
        <taxon>Anaerosacchariphilus</taxon>
    </lineage>
</organism>
<reference evidence="2 3" key="1">
    <citation type="submission" date="2018-07" db="EMBL/GenBank/DDBJ databases">
        <title>Anaerosacharophilus polymeroproducens gen. nov. sp. nov., an anaerobic bacterium isolated from salt field.</title>
        <authorList>
            <person name="Kim W."/>
            <person name="Yang S.-H."/>
            <person name="Oh J."/>
            <person name="Lee J.-H."/>
            <person name="Kwon K.K."/>
        </authorList>
    </citation>
    <scope>NUCLEOTIDE SEQUENCE [LARGE SCALE GENOMIC DNA]</scope>
    <source>
        <strain evidence="2 3">MCWD5</strain>
    </source>
</reference>
<dbReference type="AlphaFoldDB" id="A0A371AT19"/>
<dbReference type="Gene3D" id="3.40.50.1110">
    <property type="entry name" value="SGNH hydrolase"/>
    <property type="match status" value="1"/>
</dbReference>
<dbReference type="GO" id="GO:0016787">
    <property type="term" value="F:hydrolase activity"/>
    <property type="evidence" value="ECO:0007669"/>
    <property type="project" value="UniProtKB-KW"/>
</dbReference>
<dbReference type="InterPro" id="IPR036514">
    <property type="entry name" value="SGNH_hydro_sf"/>
</dbReference>
<proteinExistence type="predicted"/>
<dbReference type="SUPFAM" id="SSF52266">
    <property type="entry name" value="SGNH hydrolase"/>
    <property type="match status" value="1"/>
</dbReference>
<comment type="caution">
    <text evidence="2">The sequence shown here is derived from an EMBL/GenBank/DDBJ whole genome shotgun (WGS) entry which is preliminary data.</text>
</comment>
<keyword evidence="2" id="KW-0378">Hydrolase</keyword>